<dbReference type="PROSITE" id="PS51007">
    <property type="entry name" value="CYTC"/>
    <property type="match status" value="1"/>
</dbReference>
<dbReference type="AlphaFoldDB" id="A0A4Q0XSR5"/>
<name>A0A4Q0XSR5_9BACT</name>
<evidence type="ECO:0000256" key="1">
    <source>
        <dbReference type="ARBA" id="ARBA00022617"/>
    </source>
</evidence>
<dbReference type="GO" id="GO:0009055">
    <property type="term" value="F:electron transfer activity"/>
    <property type="evidence" value="ECO:0007669"/>
    <property type="project" value="InterPro"/>
</dbReference>
<dbReference type="InterPro" id="IPR036909">
    <property type="entry name" value="Cyt_c-like_dom_sf"/>
</dbReference>
<feature type="domain" description="Cytochrome c" evidence="5">
    <location>
        <begin position="18"/>
        <end position="133"/>
    </location>
</feature>
<comment type="caution">
    <text evidence="6">The sequence shown here is derived from an EMBL/GenBank/DDBJ whole genome shotgun (WGS) entry which is preliminary data.</text>
</comment>
<dbReference type="GO" id="GO:0046872">
    <property type="term" value="F:metal ion binding"/>
    <property type="evidence" value="ECO:0007669"/>
    <property type="project" value="UniProtKB-KW"/>
</dbReference>
<keyword evidence="1 4" id="KW-0349">Heme</keyword>
<keyword evidence="3 4" id="KW-0408">Iron</keyword>
<protein>
    <recommendedName>
        <fullName evidence="5">Cytochrome c domain-containing protein</fullName>
    </recommendedName>
</protein>
<dbReference type="Gene3D" id="1.10.760.10">
    <property type="entry name" value="Cytochrome c-like domain"/>
    <property type="match status" value="1"/>
</dbReference>
<dbReference type="Proteomes" id="UP000290657">
    <property type="component" value="Unassembled WGS sequence"/>
</dbReference>
<accession>A0A4Q0XSR5</accession>
<dbReference type="EMBL" id="PDKN01000003">
    <property type="protein sequence ID" value="RXJ58177.1"/>
    <property type="molecule type" value="Genomic_DNA"/>
</dbReference>
<organism evidence="6 7">
    <name type="scientific">Candidatus Marinarcus aquaticus</name>
    <dbReference type="NCBI Taxonomy" id="2044504"/>
    <lineage>
        <taxon>Bacteria</taxon>
        <taxon>Pseudomonadati</taxon>
        <taxon>Campylobacterota</taxon>
        <taxon>Epsilonproteobacteria</taxon>
        <taxon>Campylobacterales</taxon>
        <taxon>Arcobacteraceae</taxon>
        <taxon>Candidatus Marinarcus</taxon>
    </lineage>
</organism>
<sequence length="142" mass="16494">MLRILVIISFFITLLLSKDLNNPAKIYTKKCLMCHAVNAPENEREQALMAAPYITLAMKSVSYGVDAIEEPKNNKELRKLVIEHIEDYIFNPSQDKSYCEQIIFDQFRNMPSLKGFISQKEAQLVAPWIYDNFAPEKYKVEE</sequence>
<proteinExistence type="predicted"/>
<evidence type="ECO:0000256" key="2">
    <source>
        <dbReference type="ARBA" id="ARBA00022723"/>
    </source>
</evidence>
<dbReference type="SUPFAM" id="SSF46626">
    <property type="entry name" value="Cytochrome c"/>
    <property type="match status" value="1"/>
</dbReference>
<dbReference type="InterPro" id="IPR009056">
    <property type="entry name" value="Cyt_c-like_dom"/>
</dbReference>
<evidence type="ECO:0000313" key="6">
    <source>
        <dbReference type="EMBL" id="RXJ58177.1"/>
    </source>
</evidence>
<evidence type="ECO:0000256" key="4">
    <source>
        <dbReference type="PROSITE-ProRule" id="PRU00433"/>
    </source>
</evidence>
<dbReference type="OrthoDB" id="14888at2"/>
<dbReference type="RefSeq" id="WP_128996040.1">
    <property type="nucleotide sequence ID" value="NZ_PDKN01000003.1"/>
</dbReference>
<evidence type="ECO:0000259" key="5">
    <source>
        <dbReference type="PROSITE" id="PS51007"/>
    </source>
</evidence>
<reference evidence="6 7" key="1">
    <citation type="submission" date="2017-10" db="EMBL/GenBank/DDBJ databases">
        <title>Genomics of the genus Arcobacter.</title>
        <authorList>
            <person name="Perez-Cataluna A."/>
            <person name="Figueras M.J."/>
        </authorList>
    </citation>
    <scope>NUCLEOTIDE SEQUENCE [LARGE SCALE GENOMIC DNA]</scope>
    <source>
        <strain evidence="6 7">CECT 8987</strain>
    </source>
</reference>
<keyword evidence="7" id="KW-1185">Reference proteome</keyword>
<gene>
    <name evidence="6" type="ORF">CRV04_06625</name>
</gene>
<evidence type="ECO:0000313" key="7">
    <source>
        <dbReference type="Proteomes" id="UP000290657"/>
    </source>
</evidence>
<keyword evidence="2 4" id="KW-0479">Metal-binding</keyword>
<dbReference type="GO" id="GO:0020037">
    <property type="term" value="F:heme binding"/>
    <property type="evidence" value="ECO:0007669"/>
    <property type="project" value="InterPro"/>
</dbReference>
<evidence type="ECO:0000256" key="3">
    <source>
        <dbReference type="ARBA" id="ARBA00023004"/>
    </source>
</evidence>